<evidence type="ECO:0000313" key="6">
    <source>
        <dbReference type="Proteomes" id="UP001161580"/>
    </source>
</evidence>
<evidence type="ECO:0000256" key="3">
    <source>
        <dbReference type="ARBA" id="ARBA00023163"/>
    </source>
</evidence>
<dbReference type="CDD" id="cd06170">
    <property type="entry name" value="LuxR_C_like"/>
    <property type="match status" value="1"/>
</dbReference>
<protein>
    <submittedName>
        <fullName evidence="5">Helix-turn-helix transcriptional regulator</fullName>
    </submittedName>
</protein>
<accession>A0AAE3QFW3</accession>
<keyword evidence="6" id="KW-1185">Reference proteome</keyword>
<dbReference type="SUPFAM" id="SSF46894">
    <property type="entry name" value="C-terminal effector domain of the bipartite response regulators"/>
    <property type="match status" value="1"/>
</dbReference>
<dbReference type="PANTHER" id="PTHR44688:SF16">
    <property type="entry name" value="DNA-BINDING TRANSCRIPTIONAL ACTIVATOR DEVR_DOSR"/>
    <property type="match status" value="1"/>
</dbReference>
<dbReference type="Proteomes" id="UP001161580">
    <property type="component" value="Unassembled WGS sequence"/>
</dbReference>
<dbReference type="PROSITE" id="PS50043">
    <property type="entry name" value="HTH_LUXR_2"/>
    <property type="match status" value="1"/>
</dbReference>
<comment type="caution">
    <text evidence="5">The sequence shown here is derived from an EMBL/GenBank/DDBJ whole genome shotgun (WGS) entry which is preliminary data.</text>
</comment>
<dbReference type="AlphaFoldDB" id="A0AAE3QFW3"/>
<keyword evidence="3" id="KW-0804">Transcription</keyword>
<reference evidence="5" key="1">
    <citation type="submission" date="2022-03" db="EMBL/GenBank/DDBJ databases">
        <title>Fererhizobium litorale gen. nov., sp. nov., isolated from sandy sediments of the Sea of Japan seashore.</title>
        <authorList>
            <person name="Romanenko L."/>
            <person name="Kurilenko V."/>
            <person name="Otstavnykh N."/>
            <person name="Svetashev V."/>
            <person name="Tekutyeva L."/>
            <person name="Isaeva M."/>
            <person name="Mikhailov V."/>
        </authorList>
    </citation>
    <scope>NUCLEOTIDE SEQUENCE</scope>
    <source>
        <strain evidence="5">KMM 9576</strain>
    </source>
</reference>
<proteinExistence type="predicted"/>
<dbReference type="PRINTS" id="PR00038">
    <property type="entry name" value="HTHLUXR"/>
</dbReference>
<dbReference type="PROSITE" id="PS00622">
    <property type="entry name" value="HTH_LUXR_1"/>
    <property type="match status" value="1"/>
</dbReference>
<dbReference type="Pfam" id="PF03472">
    <property type="entry name" value="Autoind_bind"/>
    <property type="match status" value="1"/>
</dbReference>
<dbReference type="Pfam" id="PF00196">
    <property type="entry name" value="GerE"/>
    <property type="match status" value="1"/>
</dbReference>
<dbReference type="GO" id="GO:0003677">
    <property type="term" value="F:DNA binding"/>
    <property type="evidence" value="ECO:0007669"/>
    <property type="project" value="UniProtKB-KW"/>
</dbReference>
<dbReference type="InterPro" id="IPR036693">
    <property type="entry name" value="TF_LuxR_autoind-bd_dom_sf"/>
</dbReference>
<dbReference type="Gene3D" id="3.30.450.80">
    <property type="entry name" value="Transcription factor LuxR-like, autoinducer-binding domain"/>
    <property type="match status" value="1"/>
</dbReference>
<dbReference type="GO" id="GO:0006355">
    <property type="term" value="P:regulation of DNA-templated transcription"/>
    <property type="evidence" value="ECO:0007669"/>
    <property type="project" value="InterPro"/>
</dbReference>
<dbReference type="InterPro" id="IPR036388">
    <property type="entry name" value="WH-like_DNA-bd_sf"/>
</dbReference>
<dbReference type="EMBL" id="JALDYZ010000013">
    <property type="protein sequence ID" value="MDI7924286.1"/>
    <property type="molecule type" value="Genomic_DNA"/>
</dbReference>
<evidence type="ECO:0000256" key="2">
    <source>
        <dbReference type="ARBA" id="ARBA00023125"/>
    </source>
</evidence>
<keyword evidence="2" id="KW-0238">DNA-binding</keyword>
<evidence type="ECO:0000259" key="4">
    <source>
        <dbReference type="PROSITE" id="PS50043"/>
    </source>
</evidence>
<evidence type="ECO:0000256" key="1">
    <source>
        <dbReference type="ARBA" id="ARBA00023015"/>
    </source>
</evidence>
<dbReference type="RefSeq" id="WP_311788217.1">
    <property type="nucleotide sequence ID" value="NZ_JALDYY010000014.1"/>
</dbReference>
<dbReference type="PANTHER" id="PTHR44688">
    <property type="entry name" value="DNA-BINDING TRANSCRIPTIONAL ACTIVATOR DEVR_DOSR"/>
    <property type="match status" value="1"/>
</dbReference>
<organism evidence="5 6">
    <name type="scientific">Ferirhizobium litorale</name>
    <dbReference type="NCBI Taxonomy" id="2927786"/>
    <lineage>
        <taxon>Bacteria</taxon>
        <taxon>Pseudomonadati</taxon>
        <taxon>Pseudomonadota</taxon>
        <taxon>Alphaproteobacteria</taxon>
        <taxon>Hyphomicrobiales</taxon>
        <taxon>Rhizobiaceae</taxon>
        <taxon>Ferirhizobium</taxon>
    </lineage>
</organism>
<keyword evidence="1" id="KW-0805">Transcription regulation</keyword>
<dbReference type="InterPro" id="IPR005143">
    <property type="entry name" value="TF_LuxR_autoind-bd_dom"/>
</dbReference>
<gene>
    <name evidence="5" type="ORF">MRS75_19670</name>
</gene>
<sequence length="244" mass="27406">MKDQQGYFDLLDWLETQDAVEPLHFFRLMQETYGIDDLIYADATVLPGGLRLHRLHHTLTPAMQRAFAGLDQSKLMPVFRAAFSSLRPLDWSLLRDSPAATGAMATAALLGLSLHGMAYPLVSRNGRSAVLSVNVHASPEQWRAFRRTYGRDIQALAALFHAALRDQEMRTRAKTITAALTAREREALAWTAAGKSYWEIAMILGISERTVRFFMANARRKLDVVSNTQAVAEALWRGDIRHPD</sequence>
<dbReference type="InterPro" id="IPR000792">
    <property type="entry name" value="Tscrpt_reg_LuxR_C"/>
</dbReference>
<feature type="domain" description="HTH luxR-type" evidence="4">
    <location>
        <begin position="173"/>
        <end position="238"/>
    </location>
</feature>
<evidence type="ECO:0000313" key="5">
    <source>
        <dbReference type="EMBL" id="MDI7924286.1"/>
    </source>
</evidence>
<dbReference type="InterPro" id="IPR016032">
    <property type="entry name" value="Sig_transdc_resp-reg_C-effctor"/>
</dbReference>
<name>A0AAE3QFW3_9HYPH</name>
<dbReference type="SMART" id="SM00421">
    <property type="entry name" value="HTH_LUXR"/>
    <property type="match status" value="1"/>
</dbReference>
<dbReference type="SUPFAM" id="SSF75516">
    <property type="entry name" value="Pheromone-binding domain of LuxR-like quorum-sensing transcription factors"/>
    <property type="match status" value="1"/>
</dbReference>
<dbReference type="Gene3D" id="1.10.10.10">
    <property type="entry name" value="Winged helix-like DNA-binding domain superfamily/Winged helix DNA-binding domain"/>
    <property type="match status" value="1"/>
</dbReference>